<evidence type="ECO:0000313" key="2">
    <source>
        <dbReference type="EMBL" id="KAA2285318.1"/>
    </source>
</evidence>
<reference evidence="2 3" key="2">
    <citation type="submission" date="2019-09" db="EMBL/GenBank/DDBJ databases">
        <authorList>
            <person name="Mazur A."/>
        </authorList>
    </citation>
    <scope>NUCLEOTIDE SEQUENCE [LARGE SCALE GENOMIC DNA]</scope>
    <source>
        <strain evidence="2 3">3729k</strain>
    </source>
</reference>
<evidence type="ECO:0000259" key="1">
    <source>
        <dbReference type="Pfam" id="PF01156"/>
    </source>
</evidence>
<dbReference type="RefSeq" id="WP_149860143.1">
    <property type="nucleotide sequence ID" value="NZ_VUOD01000003.1"/>
</dbReference>
<dbReference type="Pfam" id="PF01156">
    <property type="entry name" value="IU_nuc_hydro"/>
    <property type="match status" value="1"/>
</dbReference>
<dbReference type="Gene3D" id="3.90.245.10">
    <property type="entry name" value="Ribonucleoside hydrolase-like"/>
    <property type="match status" value="1"/>
</dbReference>
<dbReference type="InterPro" id="IPR052775">
    <property type="entry name" value="IUN_hydrolase"/>
</dbReference>
<protein>
    <submittedName>
        <fullName evidence="2">Nucleoside hydrolase</fullName>
    </submittedName>
</protein>
<reference evidence="2 3" key="1">
    <citation type="submission" date="2019-09" db="EMBL/GenBank/DDBJ databases">
        <title>Arenimonas chukotkensis sp. nov., a bacterium isolated from Chukotka hot spring, Arctic region, Russia.</title>
        <authorList>
            <person name="Zayulina K.S."/>
            <person name="Prokofeva M.I."/>
            <person name="Elcheninov A.G."/>
            <person name="Novikov A."/>
            <person name="Kochetkova T.V."/>
            <person name="Kublanov I.V."/>
        </authorList>
    </citation>
    <scope>NUCLEOTIDE SEQUENCE [LARGE SCALE GENOMIC DNA]</scope>
    <source>
        <strain evidence="2 3">3729k</strain>
    </source>
</reference>
<dbReference type="PANTHER" id="PTHR46190:SF1">
    <property type="entry name" value="SI:CH211-201H21.5"/>
    <property type="match status" value="1"/>
</dbReference>
<organism evidence="2 3">
    <name type="scientific">Arenimonas fontis</name>
    <dbReference type="NCBI Taxonomy" id="2608255"/>
    <lineage>
        <taxon>Bacteria</taxon>
        <taxon>Pseudomonadati</taxon>
        <taxon>Pseudomonadota</taxon>
        <taxon>Gammaproteobacteria</taxon>
        <taxon>Lysobacterales</taxon>
        <taxon>Lysobacteraceae</taxon>
        <taxon>Arenimonas</taxon>
    </lineage>
</organism>
<keyword evidence="3" id="KW-1185">Reference proteome</keyword>
<dbReference type="InterPro" id="IPR036452">
    <property type="entry name" value="Ribo_hydro-like"/>
</dbReference>
<comment type="caution">
    <text evidence="2">The sequence shown here is derived from an EMBL/GenBank/DDBJ whole genome shotgun (WGS) entry which is preliminary data.</text>
</comment>
<dbReference type="PANTHER" id="PTHR46190">
    <property type="entry name" value="SI:CH211-201H21.5-RELATED"/>
    <property type="match status" value="1"/>
</dbReference>
<name>A0A5B2Z9D9_9GAMM</name>
<dbReference type="Proteomes" id="UP000322165">
    <property type="component" value="Unassembled WGS sequence"/>
</dbReference>
<accession>A0A5B2Z9D9</accession>
<sequence>MDRRIPLLIDTDPGVDDALALLMAFADPAHRVLGLTVAAGNVGLSHTLANALKLCEVAGVDVPVYPGCPVPLVHPAEDAAHVHGQDGFGDTGYAPAARLPESEHAALAIVRLAREHAGRLLLVTLGPLTNLALALRLDPELPARVARLVVMGGAVTGQGNTSVSAEFNIAFDPEAAEVVFRAFPVFELVDWEAVLRHGFPHRAFESWLAAGDHRARFYAGISARTRAWSESRRGSDWHSADALAMALALEPGAARRVEARPLAVELAGRHCRGATVVDWQRRTGLPDKVRILMDYDREAFQARLRQALGA</sequence>
<evidence type="ECO:0000313" key="3">
    <source>
        <dbReference type="Proteomes" id="UP000322165"/>
    </source>
</evidence>
<feature type="domain" description="Inosine/uridine-preferring nucleoside hydrolase" evidence="1">
    <location>
        <begin position="7"/>
        <end position="301"/>
    </location>
</feature>
<keyword evidence="2" id="KW-0378">Hydrolase</keyword>
<dbReference type="GO" id="GO:0016799">
    <property type="term" value="F:hydrolase activity, hydrolyzing N-glycosyl compounds"/>
    <property type="evidence" value="ECO:0007669"/>
    <property type="project" value="InterPro"/>
</dbReference>
<proteinExistence type="predicted"/>
<gene>
    <name evidence="2" type="ORF">F0415_05215</name>
</gene>
<dbReference type="InterPro" id="IPR001910">
    <property type="entry name" value="Inosine/uridine_hydrolase_dom"/>
</dbReference>
<dbReference type="EMBL" id="VUOD01000003">
    <property type="protein sequence ID" value="KAA2285318.1"/>
    <property type="molecule type" value="Genomic_DNA"/>
</dbReference>
<dbReference type="AlphaFoldDB" id="A0A5B2Z9D9"/>
<dbReference type="SUPFAM" id="SSF53590">
    <property type="entry name" value="Nucleoside hydrolase"/>
    <property type="match status" value="1"/>
</dbReference>